<evidence type="ECO:0000256" key="8">
    <source>
        <dbReference type="SAM" id="Phobius"/>
    </source>
</evidence>
<feature type="transmembrane region" description="Helical" evidence="8">
    <location>
        <begin position="12"/>
        <end position="31"/>
    </location>
</feature>
<comment type="subcellular location">
    <subcellularLocation>
        <location evidence="1">Cell membrane</location>
        <topology evidence="1">Multi-pass membrane protein</topology>
    </subcellularLocation>
</comment>
<name>A0A1Q9LE83_9PSEU</name>
<comment type="caution">
    <text evidence="9">The sequence shown here is derived from an EMBL/GenBank/DDBJ whole genome shotgun (WGS) entry which is preliminary data.</text>
</comment>
<evidence type="ECO:0000256" key="5">
    <source>
        <dbReference type="ARBA" id="ARBA00022989"/>
    </source>
</evidence>
<keyword evidence="2" id="KW-1003">Cell membrane</keyword>
<feature type="transmembrane region" description="Helical" evidence="8">
    <location>
        <begin position="257"/>
        <end position="278"/>
    </location>
</feature>
<organism evidence="9 10">
    <name type="scientific">Actinokineospora bangkokensis</name>
    <dbReference type="NCBI Taxonomy" id="1193682"/>
    <lineage>
        <taxon>Bacteria</taxon>
        <taxon>Bacillati</taxon>
        <taxon>Actinomycetota</taxon>
        <taxon>Actinomycetes</taxon>
        <taxon>Pseudonocardiales</taxon>
        <taxon>Pseudonocardiaceae</taxon>
        <taxon>Actinokineospora</taxon>
    </lineage>
</organism>
<evidence type="ECO:0008006" key="11">
    <source>
        <dbReference type="Google" id="ProtNLM"/>
    </source>
</evidence>
<evidence type="ECO:0000256" key="6">
    <source>
        <dbReference type="ARBA" id="ARBA00023136"/>
    </source>
</evidence>
<gene>
    <name evidence="9" type="ORF">BJP25_02970</name>
</gene>
<keyword evidence="10" id="KW-1185">Reference proteome</keyword>
<feature type="transmembrane region" description="Helical" evidence="8">
    <location>
        <begin position="118"/>
        <end position="136"/>
    </location>
</feature>
<dbReference type="EMBL" id="MKQR01000028">
    <property type="protein sequence ID" value="OLR90313.1"/>
    <property type="molecule type" value="Genomic_DNA"/>
</dbReference>
<dbReference type="Pfam" id="PF09594">
    <property type="entry name" value="GT87"/>
    <property type="match status" value="1"/>
</dbReference>
<evidence type="ECO:0000256" key="7">
    <source>
        <dbReference type="ARBA" id="ARBA00024033"/>
    </source>
</evidence>
<accession>A0A1Q9LE83</accession>
<feature type="transmembrane region" description="Helical" evidence="8">
    <location>
        <begin position="164"/>
        <end position="188"/>
    </location>
</feature>
<evidence type="ECO:0000256" key="2">
    <source>
        <dbReference type="ARBA" id="ARBA00022475"/>
    </source>
</evidence>
<dbReference type="InterPro" id="IPR018584">
    <property type="entry name" value="GT87"/>
</dbReference>
<evidence type="ECO:0000313" key="9">
    <source>
        <dbReference type="EMBL" id="OLR90313.1"/>
    </source>
</evidence>
<keyword evidence="3" id="KW-0808">Transferase</keyword>
<proteinExistence type="inferred from homology"/>
<evidence type="ECO:0000313" key="10">
    <source>
        <dbReference type="Proteomes" id="UP000186040"/>
    </source>
</evidence>
<dbReference type="OrthoDB" id="9774600at2"/>
<keyword evidence="5 8" id="KW-1133">Transmembrane helix</keyword>
<dbReference type="GO" id="GO:0005886">
    <property type="term" value="C:plasma membrane"/>
    <property type="evidence" value="ECO:0007669"/>
    <property type="project" value="UniProtKB-SubCell"/>
</dbReference>
<dbReference type="RefSeq" id="WP_084794670.1">
    <property type="nucleotide sequence ID" value="NZ_MKQR01000028.1"/>
</dbReference>
<keyword evidence="6 8" id="KW-0472">Membrane</keyword>
<feature type="transmembrane region" description="Helical" evidence="8">
    <location>
        <begin position="361"/>
        <end position="379"/>
    </location>
</feature>
<dbReference type="STRING" id="1193682.BJP25_02970"/>
<dbReference type="AlphaFoldDB" id="A0A1Q9LE83"/>
<dbReference type="GO" id="GO:0016758">
    <property type="term" value="F:hexosyltransferase activity"/>
    <property type="evidence" value="ECO:0007669"/>
    <property type="project" value="InterPro"/>
</dbReference>
<feature type="transmembrane region" description="Helical" evidence="8">
    <location>
        <begin position="195"/>
        <end position="213"/>
    </location>
</feature>
<sequence>MGDAIGRRLLRPGVVAVVAVALVGFATHAWLTGRGLGVDSSIYRAGALTYLRGQPLYAPLTTGEPWAPALPFTYPPIAAILFTPLTLVPAQLGWALLAGLSLASLAVLLLVSLPRGTAAWQVALVAAVAVVLEPVWRSLALGQVNLPLAALVAVDVLVLRGRPAAGVLTGVAAAVKLTPLIFVAHLALTRRWADAGRALATFAGLNLLAALALPGDTWSFWTDALVDGNDATTNSWIGNQSVNGLLQRLTGEGGPALPVWLAVSAVVLALAAAAVRVLERGGDALGALLVTAFAGLLVSPVSWTHHWVWLVPLAGWLVRRGHPLLLAPLAALFTGWEYALTPSGAKVELTWHGWQLLLGNAYVLIGLALVPAVATLVLCRRSRRGEVGADTG</sequence>
<feature type="transmembrane region" description="Helical" evidence="8">
    <location>
        <begin position="92"/>
        <end position="111"/>
    </location>
</feature>
<keyword evidence="4 8" id="KW-0812">Transmembrane</keyword>
<protein>
    <recommendedName>
        <fullName evidence="11">Alpha-1,2-mannosyltransferase</fullName>
    </recommendedName>
</protein>
<evidence type="ECO:0000256" key="3">
    <source>
        <dbReference type="ARBA" id="ARBA00022679"/>
    </source>
</evidence>
<reference evidence="9 10" key="1">
    <citation type="submission" date="2016-10" db="EMBL/GenBank/DDBJ databases">
        <title>The Draft Genome Sequence of Actinokineospora bangkokensis 44EHWT reveals the biosynthetic pathway of antifungal compounds Thailandins with unusual extender unit butylmalonyl-CoA.</title>
        <authorList>
            <person name="Greule A."/>
            <person name="Intra B."/>
            <person name="Flemming S."/>
            <person name="Rommel M.G."/>
            <person name="Panbangred W."/>
            <person name="Bechthold A."/>
        </authorList>
    </citation>
    <scope>NUCLEOTIDE SEQUENCE [LARGE SCALE GENOMIC DNA]</scope>
    <source>
        <strain evidence="9 10">44EHW</strain>
    </source>
</reference>
<evidence type="ECO:0000256" key="1">
    <source>
        <dbReference type="ARBA" id="ARBA00004651"/>
    </source>
</evidence>
<dbReference type="Proteomes" id="UP000186040">
    <property type="component" value="Unassembled WGS sequence"/>
</dbReference>
<evidence type="ECO:0000256" key="4">
    <source>
        <dbReference type="ARBA" id="ARBA00022692"/>
    </source>
</evidence>
<feature type="transmembrane region" description="Helical" evidence="8">
    <location>
        <begin position="285"/>
        <end position="303"/>
    </location>
</feature>
<comment type="similarity">
    <text evidence="7">Belongs to the glycosyltransferase 87 family.</text>
</comment>